<comment type="caution">
    <text evidence="6">The sequence shown here is derived from an EMBL/GenBank/DDBJ whole genome shotgun (WGS) entry which is preliminary data.</text>
</comment>
<evidence type="ECO:0000256" key="4">
    <source>
        <dbReference type="SAM" id="MobiDB-lite"/>
    </source>
</evidence>
<dbReference type="SUPFAM" id="SSF81383">
    <property type="entry name" value="F-box domain"/>
    <property type="match status" value="1"/>
</dbReference>
<dbReference type="PANTHER" id="PTHR44436">
    <property type="entry name" value="F-BOX/WD REPEAT-CONTAINING PROTEIN 2"/>
    <property type="match status" value="1"/>
</dbReference>
<dbReference type="PROSITE" id="PS50181">
    <property type="entry name" value="FBOX"/>
    <property type="match status" value="1"/>
</dbReference>
<dbReference type="SMART" id="SM00256">
    <property type="entry name" value="FBOX"/>
    <property type="match status" value="1"/>
</dbReference>
<accession>A0A9D4K5U7</accession>
<dbReference type="InterPro" id="IPR020472">
    <property type="entry name" value="WD40_PAC1"/>
</dbReference>
<feature type="repeat" description="WD" evidence="3">
    <location>
        <begin position="252"/>
        <end position="293"/>
    </location>
</feature>
<dbReference type="Gene3D" id="1.20.1280.50">
    <property type="match status" value="1"/>
</dbReference>
<dbReference type="InterPro" id="IPR042627">
    <property type="entry name" value="FBXW2"/>
</dbReference>
<dbReference type="Pfam" id="PF12937">
    <property type="entry name" value="F-box-like"/>
    <property type="match status" value="1"/>
</dbReference>
<dbReference type="AlphaFoldDB" id="A0A9D4K5U7"/>
<dbReference type="PROSITE" id="PS50082">
    <property type="entry name" value="WD_REPEATS_2"/>
    <property type="match status" value="2"/>
</dbReference>
<evidence type="ECO:0000256" key="2">
    <source>
        <dbReference type="ARBA" id="ARBA00022737"/>
    </source>
</evidence>
<dbReference type="Gene3D" id="2.130.10.10">
    <property type="entry name" value="YVTN repeat-like/Quinoprotein amine dehydrogenase"/>
    <property type="match status" value="1"/>
</dbReference>
<name>A0A9D4K5U7_DREPO</name>
<dbReference type="PRINTS" id="PR00320">
    <property type="entry name" value="GPROTEINBRPT"/>
</dbReference>
<feature type="repeat" description="WD" evidence="3">
    <location>
        <begin position="174"/>
        <end position="213"/>
    </location>
</feature>
<protein>
    <recommendedName>
        <fullName evidence="5">F-box domain-containing protein</fullName>
    </recommendedName>
</protein>
<dbReference type="InterPro" id="IPR036322">
    <property type="entry name" value="WD40_repeat_dom_sf"/>
</dbReference>
<gene>
    <name evidence="6" type="ORF">DPMN_106898</name>
</gene>
<evidence type="ECO:0000259" key="5">
    <source>
        <dbReference type="PROSITE" id="PS50181"/>
    </source>
</evidence>
<dbReference type="PROSITE" id="PS00678">
    <property type="entry name" value="WD_REPEATS_1"/>
    <property type="match status" value="2"/>
</dbReference>
<evidence type="ECO:0000313" key="6">
    <source>
        <dbReference type="EMBL" id="KAH3833586.1"/>
    </source>
</evidence>
<proteinExistence type="predicted"/>
<dbReference type="InterPro" id="IPR015943">
    <property type="entry name" value="WD40/YVTN_repeat-like_dom_sf"/>
</dbReference>
<keyword evidence="1 3" id="KW-0853">WD repeat</keyword>
<dbReference type="InterPro" id="IPR001680">
    <property type="entry name" value="WD40_rpt"/>
</dbReference>
<dbReference type="CDD" id="cd22131">
    <property type="entry name" value="F-box_FBXW2"/>
    <property type="match status" value="1"/>
</dbReference>
<evidence type="ECO:0000256" key="3">
    <source>
        <dbReference type="PROSITE-ProRule" id="PRU00221"/>
    </source>
</evidence>
<dbReference type="Pfam" id="PF00400">
    <property type="entry name" value="WD40"/>
    <property type="match status" value="2"/>
</dbReference>
<keyword evidence="7" id="KW-1185">Reference proteome</keyword>
<evidence type="ECO:0000313" key="7">
    <source>
        <dbReference type="Proteomes" id="UP000828390"/>
    </source>
</evidence>
<dbReference type="InterPro" id="IPR019775">
    <property type="entry name" value="WD40_repeat_CS"/>
</dbReference>
<dbReference type="SMART" id="SM00320">
    <property type="entry name" value="WD40"/>
    <property type="match status" value="3"/>
</dbReference>
<organism evidence="6 7">
    <name type="scientific">Dreissena polymorpha</name>
    <name type="common">Zebra mussel</name>
    <name type="synonym">Mytilus polymorpha</name>
    <dbReference type="NCBI Taxonomy" id="45954"/>
    <lineage>
        <taxon>Eukaryota</taxon>
        <taxon>Metazoa</taxon>
        <taxon>Spiralia</taxon>
        <taxon>Lophotrochozoa</taxon>
        <taxon>Mollusca</taxon>
        <taxon>Bivalvia</taxon>
        <taxon>Autobranchia</taxon>
        <taxon>Heteroconchia</taxon>
        <taxon>Euheterodonta</taxon>
        <taxon>Imparidentia</taxon>
        <taxon>Neoheterodontei</taxon>
        <taxon>Myida</taxon>
        <taxon>Dreissenoidea</taxon>
        <taxon>Dreissenidae</taxon>
        <taxon>Dreissena</taxon>
    </lineage>
</organism>
<feature type="region of interest" description="Disordered" evidence="4">
    <location>
        <begin position="1"/>
        <end position="23"/>
    </location>
</feature>
<evidence type="ECO:0000256" key="1">
    <source>
        <dbReference type="ARBA" id="ARBA00022574"/>
    </source>
</evidence>
<dbReference type="Proteomes" id="UP000828390">
    <property type="component" value="Unassembled WGS sequence"/>
</dbReference>
<keyword evidence="2" id="KW-0677">Repeat</keyword>
<dbReference type="PROSITE" id="PS50294">
    <property type="entry name" value="WD_REPEATS_REGION"/>
    <property type="match status" value="2"/>
</dbReference>
<dbReference type="InterPro" id="IPR036047">
    <property type="entry name" value="F-box-like_dom_sf"/>
</dbReference>
<dbReference type="OrthoDB" id="538223at2759"/>
<dbReference type="EMBL" id="JAIWYP010000004">
    <property type="protein sequence ID" value="KAH3833586.1"/>
    <property type="molecule type" value="Genomic_DNA"/>
</dbReference>
<dbReference type="InterPro" id="IPR001810">
    <property type="entry name" value="F-box_dom"/>
</dbReference>
<reference evidence="6" key="2">
    <citation type="submission" date="2020-11" db="EMBL/GenBank/DDBJ databases">
        <authorList>
            <person name="McCartney M.A."/>
            <person name="Auch B."/>
            <person name="Kono T."/>
            <person name="Mallez S."/>
            <person name="Becker A."/>
            <person name="Gohl D.M."/>
            <person name="Silverstein K.A.T."/>
            <person name="Koren S."/>
            <person name="Bechman K.B."/>
            <person name="Herman A."/>
            <person name="Abrahante J.E."/>
            <person name="Garbe J."/>
        </authorList>
    </citation>
    <scope>NUCLEOTIDE SEQUENCE</scope>
    <source>
        <strain evidence="6">Duluth1</strain>
        <tissue evidence="6">Whole animal</tissue>
    </source>
</reference>
<sequence>MQHSHNRSPSDPGLCKVESNNNNLPMSHGHTENPFLMWLHSLSVKYLSLSPAQKLKTLDTLLGLLGAKELCYLTDILPTLLYRDFIRQLPTEIALKILMMLDEKSLLNCCLVSKYWNELINSYSEVWILMAKRVGARIGSGLGAPVHGYKSLFIRSANLVQRMKDSSAFKVMNLEGHRGRVMAITQNKDLIATGSDDHTVRFWDVHTGDCIKLIHTHSVSFLQFDDIHVYTASYDNTAACWDIDTGTLVCRYVGHISAVFSLDSRRDLDLLVTGSADKTVKVWELSSGAMLHSLSDWHNDWITYVKILSCVAEPQAQQHVNRGVLEKGTLQLVSVDRQGCCFWTVRNNEHVDVSVTHTADWCMNVQSSTCRSAITVCTWNKRDKAHSISAYSTETMDNKCVPRHVRSFVMPNDLPPKQTALGFGQKFAVFMVDEGYSRAVIVDTHSGRVLCSIPVPPFRPTQNGASAVLGQSDWLDGFTDSNRSGLFLALCLKNNNILVLKWTDKPG</sequence>
<dbReference type="PANTHER" id="PTHR44436:SF1">
    <property type="entry name" value="F-BOX_WD REPEAT-CONTAINING PROTEIN 2"/>
    <property type="match status" value="1"/>
</dbReference>
<dbReference type="SUPFAM" id="SSF50978">
    <property type="entry name" value="WD40 repeat-like"/>
    <property type="match status" value="1"/>
</dbReference>
<reference evidence="6" key="1">
    <citation type="journal article" date="2019" name="bioRxiv">
        <title>The Genome of the Zebra Mussel, Dreissena polymorpha: A Resource for Invasive Species Research.</title>
        <authorList>
            <person name="McCartney M.A."/>
            <person name="Auch B."/>
            <person name="Kono T."/>
            <person name="Mallez S."/>
            <person name="Zhang Y."/>
            <person name="Obille A."/>
            <person name="Becker A."/>
            <person name="Abrahante J.E."/>
            <person name="Garbe J."/>
            <person name="Badalamenti J.P."/>
            <person name="Herman A."/>
            <person name="Mangelson H."/>
            <person name="Liachko I."/>
            <person name="Sullivan S."/>
            <person name="Sone E.D."/>
            <person name="Koren S."/>
            <person name="Silverstein K.A.T."/>
            <person name="Beckman K.B."/>
            <person name="Gohl D.M."/>
        </authorList>
    </citation>
    <scope>NUCLEOTIDE SEQUENCE</scope>
    <source>
        <strain evidence="6">Duluth1</strain>
        <tissue evidence="6">Whole animal</tissue>
    </source>
</reference>
<feature type="domain" description="F-box" evidence="5">
    <location>
        <begin position="83"/>
        <end position="130"/>
    </location>
</feature>